<dbReference type="SUPFAM" id="SSF53223">
    <property type="entry name" value="Aminoacid dehydrogenase-like, N-terminal domain"/>
    <property type="match status" value="1"/>
</dbReference>
<dbReference type="AlphaFoldDB" id="A0A6I6G8K8"/>
<dbReference type="PANTHER" id="PTHR21089:SF1">
    <property type="entry name" value="BIFUNCTIONAL 3-DEHYDROQUINATE DEHYDRATASE_SHIKIMATE DEHYDROGENASE, CHLOROPLASTIC"/>
    <property type="match status" value="1"/>
</dbReference>
<dbReference type="EMBL" id="CP046566">
    <property type="protein sequence ID" value="QGW29066.1"/>
    <property type="molecule type" value="Genomic_DNA"/>
</dbReference>
<keyword evidence="3" id="KW-0057">Aromatic amino acid biosynthesis</keyword>
<dbReference type="GO" id="GO:0009423">
    <property type="term" value="P:chorismate biosynthetic process"/>
    <property type="evidence" value="ECO:0007669"/>
    <property type="project" value="TreeGrafter"/>
</dbReference>
<dbReference type="InterPro" id="IPR046346">
    <property type="entry name" value="Aminoacid_DH-like_N_sf"/>
</dbReference>
<dbReference type="GO" id="GO:0009073">
    <property type="term" value="P:aromatic amino acid family biosynthetic process"/>
    <property type="evidence" value="ECO:0007669"/>
    <property type="project" value="UniProtKB-KW"/>
</dbReference>
<proteinExistence type="predicted"/>
<dbReference type="Pfam" id="PF08501">
    <property type="entry name" value="Shikimate_dh_N"/>
    <property type="match status" value="1"/>
</dbReference>
<reference evidence="5 6" key="1">
    <citation type="submission" date="2019-11" db="EMBL/GenBank/DDBJ databases">
        <authorList>
            <person name="Im W.T."/>
        </authorList>
    </citation>
    <scope>NUCLEOTIDE SEQUENCE [LARGE SCALE GENOMIC DNA]</scope>
    <source>
        <strain evidence="5 6">SB-02</strain>
    </source>
</reference>
<gene>
    <name evidence="5" type="primary">aroE</name>
    <name evidence="5" type="ORF">GLV81_13995</name>
</gene>
<sequence>MRLFGLIGYPLSHSFSKNYFTHKFEVERRTDCRYELFPIANIGKLPELLQNHPELEGLNVTIPYKQDVLPYLHDTSGLPAALQACNCIRIRQGRLEGFNTDYIGFENSLRPLLQPQHTKALVLGNGGASKAVMYVLSKLGIAYEVVSRKLHDGSTLTYDGLTADMVSSHSLIINTTPLGTYPNVLERPLIPYDAVGSNHLLYDLVYNPEQTQFMKEGAIRGAATKNGYDMLVGQAEAAWRIWNEV</sequence>
<evidence type="ECO:0000256" key="2">
    <source>
        <dbReference type="ARBA" id="ARBA00023002"/>
    </source>
</evidence>
<evidence type="ECO:0000313" key="5">
    <source>
        <dbReference type="EMBL" id="QGW29066.1"/>
    </source>
</evidence>
<dbReference type="Gene3D" id="3.40.50.720">
    <property type="entry name" value="NAD(P)-binding Rossmann-like Domain"/>
    <property type="match status" value="1"/>
</dbReference>
<accession>A0A6I6G8K8</accession>
<evidence type="ECO:0000259" key="4">
    <source>
        <dbReference type="Pfam" id="PF08501"/>
    </source>
</evidence>
<name>A0A6I6G8K8_9BACT</name>
<keyword evidence="6" id="KW-1185">Reference proteome</keyword>
<dbReference type="CDD" id="cd01065">
    <property type="entry name" value="NAD_bind_Shikimate_DH"/>
    <property type="match status" value="1"/>
</dbReference>
<dbReference type="GO" id="GO:0050661">
    <property type="term" value="F:NADP binding"/>
    <property type="evidence" value="ECO:0007669"/>
    <property type="project" value="TreeGrafter"/>
</dbReference>
<dbReference type="InterPro" id="IPR022893">
    <property type="entry name" value="Shikimate_DH_fam"/>
</dbReference>
<comment type="pathway">
    <text evidence="1">Metabolic intermediate biosynthesis; chorismate biosynthesis; chorismate from D-erythrose 4-phosphate and phosphoenolpyruvate: step 4/7.</text>
</comment>
<dbReference type="GO" id="GO:0019632">
    <property type="term" value="P:shikimate metabolic process"/>
    <property type="evidence" value="ECO:0007669"/>
    <property type="project" value="TreeGrafter"/>
</dbReference>
<keyword evidence="2 5" id="KW-0560">Oxidoreductase</keyword>
<dbReference type="RefSeq" id="WP_157479419.1">
    <property type="nucleotide sequence ID" value="NZ_CP046566.1"/>
</dbReference>
<organism evidence="5 6">
    <name type="scientific">Phnomibacter ginsenosidimutans</name>
    <dbReference type="NCBI Taxonomy" id="2676868"/>
    <lineage>
        <taxon>Bacteria</taxon>
        <taxon>Pseudomonadati</taxon>
        <taxon>Bacteroidota</taxon>
        <taxon>Chitinophagia</taxon>
        <taxon>Chitinophagales</taxon>
        <taxon>Chitinophagaceae</taxon>
        <taxon>Phnomibacter</taxon>
    </lineage>
</organism>
<feature type="domain" description="Shikimate dehydrogenase substrate binding N-terminal" evidence="4">
    <location>
        <begin position="6"/>
        <end position="88"/>
    </location>
</feature>
<evidence type="ECO:0000313" key="6">
    <source>
        <dbReference type="Proteomes" id="UP000426027"/>
    </source>
</evidence>
<evidence type="ECO:0000256" key="1">
    <source>
        <dbReference type="ARBA" id="ARBA00004871"/>
    </source>
</evidence>
<dbReference type="InterPro" id="IPR036291">
    <property type="entry name" value="NAD(P)-bd_dom_sf"/>
</dbReference>
<dbReference type="InterPro" id="IPR013708">
    <property type="entry name" value="Shikimate_DH-bd_N"/>
</dbReference>
<dbReference type="Proteomes" id="UP000426027">
    <property type="component" value="Chromosome"/>
</dbReference>
<dbReference type="GO" id="GO:0004764">
    <property type="term" value="F:shikimate 3-dehydrogenase (NADP+) activity"/>
    <property type="evidence" value="ECO:0007669"/>
    <property type="project" value="UniProtKB-EC"/>
</dbReference>
<dbReference type="EC" id="1.1.1.25" evidence="5"/>
<keyword evidence="3" id="KW-0028">Amino-acid biosynthesis</keyword>
<protein>
    <submittedName>
        <fullName evidence="5">Shikimate dehydrogenase</fullName>
        <ecNumber evidence="5">1.1.1.25</ecNumber>
    </submittedName>
</protein>
<dbReference type="SUPFAM" id="SSF51735">
    <property type="entry name" value="NAD(P)-binding Rossmann-fold domains"/>
    <property type="match status" value="1"/>
</dbReference>
<evidence type="ECO:0000256" key="3">
    <source>
        <dbReference type="ARBA" id="ARBA00023141"/>
    </source>
</evidence>
<dbReference type="PANTHER" id="PTHR21089">
    <property type="entry name" value="SHIKIMATE DEHYDROGENASE"/>
    <property type="match status" value="1"/>
</dbReference>
<dbReference type="Gene3D" id="3.40.50.10860">
    <property type="entry name" value="Leucine Dehydrogenase, chain A, domain 1"/>
    <property type="match status" value="1"/>
</dbReference>
<dbReference type="GO" id="GO:0005829">
    <property type="term" value="C:cytosol"/>
    <property type="evidence" value="ECO:0007669"/>
    <property type="project" value="TreeGrafter"/>
</dbReference>
<dbReference type="KEGG" id="fls:GLV81_13995"/>